<evidence type="ECO:0000259" key="1">
    <source>
        <dbReference type="Pfam" id="PF07085"/>
    </source>
</evidence>
<keyword evidence="3" id="KW-1185">Reference proteome</keyword>
<dbReference type="Proteomes" id="UP000661435">
    <property type="component" value="Unassembled WGS sequence"/>
</dbReference>
<dbReference type="SUPFAM" id="SSF75138">
    <property type="entry name" value="HprK N-terminal domain-like"/>
    <property type="match status" value="1"/>
</dbReference>
<dbReference type="EMBL" id="JACOPP010000009">
    <property type="protein sequence ID" value="MBC5733746.1"/>
    <property type="molecule type" value="Genomic_DNA"/>
</dbReference>
<dbReference type="InterPro" id="IPR010766">
    <property type="entry name" value="DRTGG"/>
</dbReference>
<dbReference type="Gene3D" id="3.40.1390.20">
    <property type="entry name" value="HprK N-terminal domain-like"/>
    <property type="match status" value="1"/>
</dbReference>
<sequence length="110" mass="11603">MTVQTLKEMLSLTEFHLAEPEREVSGGYAGDLLSWVMGRAEAGSAWLTIMSNQNVAAVALMADAACVVLTEGVQPDPDLLRRAREKGVNLLGTALPTYAAACALGRSLGL</sequence>
<dbReference type="RefSeq" id="WP_186907634.1">
    <property type="nucleotide sequence ID" value="NZ_JACOPP010000009.1"/>
</dbReference>
<proteinExistence type="predicted"/>
<name>A0A8J6M8J5_9FIRM</name>
<gene>
    <name evidence="2" type="ORF">H8S57_08385</name>
</gene>
<feature type="domain" description="DRTGG" evidence="1">
    <location>
        <begin position="51"/>
        <end position="104"/>
    </location>
</feature>
<evidence type="ECO:0000313" key="2">
    <source>
        <dbReference type="EMBL" id="MBC5733746.1"/>
    </source>
</evidence>
<organism evidence="2 3">
    <name type="scientific">Lawsonibacter hominis</name>
    <dbReference type="NCBI Taxonomy" id="2763053"/>
    <lineage>
        <taxon>Bacteria</taxon>
        <taxon>Bacillati</taxon>
        <taxon>Bacillota</taxon>
        <taxon>Clostridia</taxon>
        <taxon>Eubacteriales</taxon>
        <taxon>Oscillospiraceae</taxon>
        <taxon>Lawsonibacter</taxon>
    </lineage>
</organism>
<comment type="caution">
    <text evidence="2">The sequence shown here is derived from an EMBL/GenBank/DDBJ whole genome shotgun (WGS) entry which is preliminary data.</text>
</comment>
<protein>
    <recommendedName>
        <fullName evidence="1">DRTGG domain-containing protein</fullName>
    </recommendedName>
</protein>
<reference evidence="2" key="1">
    <citation type="submission" date="2020-08" db="EMBL/GenBank/DDBJ databases">
        <title>Genome public.</title>
        <authorList>
            <person name="Liu C."/>
            <person name="Sun Q."/>
        </authorList>
    </citation>
    <scope>NUCLEOTIDE SEQUENCE</scope>
    <source>
        <strain evidence="2">NSJ-51</strain>
    </source>
</reference>
<dbReference type="Pfam" id="PF07085">
    <property type="entry name" value="DRTGG"/>
    <property type="match status" value="1"/>
</dbReference>
<dbReference type="AlphaFoldDB" id="A0A8J6M8J5"/>
<evidence type="ECO:0000313" key="3">
    <source>
        <dbReference type="Proteomes" id="UP000661435"/>
    </source>
</evidence>
<dbReference type="InterPro" id="IPR028979">
    <property type="entry name" value="Ser_kin/Pase_Hpr-like_N_sf"/>
</dbReference>
<accession>A0A8J6M8J5</accession>